<dbReference type="OrthoDB" id="5594682at2759"/>
<organism evidence="3 4">
    <name type="scientific">Acaulospora morrowiae</name>
    <dbReference type="NCBI Taxonomy" id="94023"/>
    <lineage>
        <taxon>Eukaryota</taxon>
        <taxon>Fungi</taxon>
        <taxon>Fungi incertae sedis</taxon>
        <taxon>Mucoromycota</taxon>
        <taxon>Glomeromycotina</taxon>
        <taxon>Glomeromycetes</taxon>
        <taxon>Diversisporales</taxon>
        <taxon>Acaulosporaceae</taxon>
        <taxon>Acaulospora</taxon>
    </lineage>
</organism>
<comment type="caution">
    <text evidence="3">The sequence shown here is derived from an EMBL/GenBank/DDBJ whole genome shotgun (WGS) entry which is preliminary data.</text>
</comment>
<keyword evidence="2" id="KW-0812">Transmembrane</keyword>
<protein>
    <submittedName>
        <fullName evidence="3">14896_t:CDS:1</fullName>
    </submittedName>
</protein>
<feature type="compositionally biased region" description="Polar residues" evidence="1">
    <location>
        <begin position="372"/>
        <end position="381"/>
    </location>
</feature>
<sequence>MTSQYDGQPEEKVKSFEASYTFDKEVRKKEGKVRLLILIFIALLTSTYGAWNIWRMIEAVRSPVVSIKSTLRSYIPVPGIAICGNTLDRRPLCYQSAFNAADDNYQLGASCDAYFTSHRMDATSFVNMRGFDNLTGQYCYILNPSQVVNGSYGANPLVFDNSTQKIALALWSNEAANNTLGSITQDRWFFFGTFTENEDPTKTKFQIVKMPSISYIYFERIEHFSAMKSDAIVGTGGSSGITEPRPGAKIVYDTSFTSFAIEGFGIDSHLWELLRIIPLNYVTDPKTNAQRYPVQLWLDRIEFSLLQLAANMGGFVSILSAGYFILFGSQRVNPWGVIQRYILKSVPPPPAMYTPSVVSYSDAKMKPHDIETGSTSYSVHRTGSVADSPKSADTYPQSPEHQLHKEYLQRYSLGSFTAEMDDPKIQRIRHELRAEVQRTIANELAKLRLFLSKYYLKDMVKTE</sequence>
<evidence type="ECO:0000256" key="2">
    <source>
        <dbReference type="SAM" id="Phobius"/>
    </source>
</evidence>
<keyword evidence="2" id="KW-1133">Transmembrane helix</keyword>
<evidence type="ECO:0000256" key="1">
    <source>
        <dbReference type="SAM" id="MobiDB-lite"/>
    </source>
</evidence>
<feature type="transmembrane region" description="Helical" evidence="2">
    <location>
        <begin position="35"/>
        <end position="54"/>
    </location>
</feature>
<dbReference type="EMBL" id="CAJVPV010005718">
    <property type="protein sequence ID" value="CAG8594999.1"/>
    <property type="molecule type" value="Genomic_DNA"/>
</dbReference>
<dbReference type="Proteomes" id="UP000789342">
    <property type="component" value="Unassembled WGS sequence"/>
</dbReference>
<evidence type="ECO:0000313" key="3">
    <source>
        <dbReference type="EMBL" id="CAG8594999.1"/>
    </source>
</evidence>
<name>A0A9N9CB89_9GLOM</name>
<evidence type="ECO:0000313" key="4">
    <source>
        <dbReference type="Proteomes" id="UP000789342"/>
    </source>
</evidence>
<keyword evidence="4" id="KW-1185">Reference proteome</keyword>
<accession>A0A9N9CB89</accession>
<proteinExistence type="predicted"/>
<feature type="region of interest" description="Disordered" evidence="1">
    <location>
        <begin position="371"/>
        <end position="399"/>
    </location>
</feature>
<gene>
    <name evidence="3" type="ORF">AMORRO_LOCUS7520</name>
</gene>
<keyword evidence="2" id="KW-0472">Membrane</keyword>
<dbReference type="AlphaFoldDB" id="A0A9N9CB89"/>
<reference evidence="3" key="1">
    <citation type="submission" date="2021-06" db="EMBL/GenBank/DDBJ databases">
        <authorList>
            <person name="Kallberg Y."/>
            <person name="Tangrot J."/>
            <person name="Rosling A."/>
        </authorList>
    </citation>
    <scope>NUCLEOTIDE SEQUENCE</scope>
    <source>
        <strain evidence="3">CL551</strain>
    </source>
</reference>